<accession>A0AAV5VNJ0</accession>
<dbReference type="AlphaFoldDB" id="A0AAV5VNJ0"/>
<gene>
    <name evidence="1" type="ORF">PFISCL1PPCAC_12391</name>
    <name evidence="2" type="ORF">PFISCL1PPCAC_12392</name>
</gene>
<comment type="caution">
    <text evidence="1">The sequence shown here is derived from an EMBL/GenBank/DDBJ whole genome shotgun (WGS) entry which is preliminary data.</text>
</comment>
<evidence type="ECO:0000313" key="2">
    <source>
        <dbReference type="EMBL" id="GMT21095.1"/>
    </source>
</evidence>
<dbReference type="Proteomes" id="UP001432322">
    <property type="component" value="Unassembled WGS sequence"/>
</dbReference>
<name>A0AAV5VNJ0_9BILA</name>
<reference evidence="1" key="1">
    <citation type="submission" date="2023-10" db="EMBL/GenBank/DDBJ databases">
        <title>Genome assembly of Pristionchus species.</title>
        <authorList>
            <person name="Yoshida K."/>
            <person name="Sommer R.J."/>
        </authorList>
    </citation>
    <scope>NUCLEOTIDE SEQUENCE</scope>
    <source>
        <strain evidence="1">RS5133</strain>
    </source>
</reference>
<feature type="non-terminal residue" evidence="1">
    <location>
        <position position="146"/>
    </location>
</feature>
<keyword evidence="3" id="KW-1185">Reference proteome</keyword>
<protein>
    <submittedName>
        <fullName evidence="1">Uncharacterized protein</fullName>
    </submittedName>
</protein>
<evidence type="ECO:0000313" key="1">
    <source>
        <dbReference type="EMBL" id="GMT21094.1"/>
    </source>
</evidence>
<proteinExistence type="predicted"/>
<sequence length="146" mass="16423">MNAVDFFCSIKSNIPNNSAVVFEKYKGERAGFDVHIFTHPKNVPLVDLCALHYRVTEKCIVDTDKGDTCKGGYRLLQGKLARITIPIRTVKDPVIPFIANLIGTKAEKVIITLIRNCDDLTIIRAILEGTTFPYLKIVDKHHFHDA</sequence>
<dbReference type="EMBL" id="BTSY01000003">
    <property type="protein sequence ID" value="GMT21095.1"/>
    <property type="molecule type" value="Genomic_DNA"/>
</dbReference>
<organism evidence="1 3">
    <name type="scientific">Pristionchus fissidentatus</name>
    <dbReference type="NCBI Taxonomy" id="1538716"/>
    <lineage>
        <taxon>Eukaryota</taxon>
        <taxon>Metazoa</taxon>
        <taxon>Ecdysozoa</taxon>
        <taxon>Nematoda</taxon>
        <taxon>Chromadorea</taxon>
        <taxon>Rhabditida</taxon>
        <taxon>Rhabditina</taxon>
        <taxon>Diplogasteromorpha</taxon>
        <taxon>Diplogasteroidea</taxon>
        <taxon>Neodiplogasteridae</taxon>
        <taxon>Pristionchus</taxon>
    </lineage>
</organism>
<evidence type="ECO:0000313" key="3">
    <source>
        <dbReference type="Proteomes" id="UP001432322"/>
    </source>
</evidence>
<dbReference type="EMBL" id="BTSY01000003">
    <property type="protein sequence ID" value="GMT21094.1"/>
    <property type="molecule type" value="Genomic_DNA"/>
</dbReference>